<protein>
    <submittedName>
        <fullName evidence="7">Forkhead box protein C2-B-like</fullName>
    </submittedName>
</protein>
<dbReference type="RefSeq" id="XP_013781676.2">
    <property type="nucleotide sequence ID" value="XM_013926222.2"/>
</dbReference>
<dbReference type="InterPro" id="IPR001766">
    <property type="entry name" value="Fork_head_dom"/>
</dbReference>
<dbReference type="SUPFAM" id="SSF46785">
    <property type="entry name" value="Winged helix' DNA-binding domain"/>
    <property type="match status" value="1"/>
</dbReference>
<keyword evidence="1 3" id="KW-0238">DNA-binding</keyword>
<feature type="domain" description="Fork-head" evidence="5">
    <location>
        <begin position="47"/>
        <end position="141"/>
    </location>
</feature>
<proteinExistence type="predicted"/>
<keyword evidence="2 3" id="KW-0539">Nucleus</keyword>
<dbReference type="InterPro" id="IPR018122">
    <property type="entry name" value="TF_fork_head_CS_1"/>
</dbReference>
<dbReference type="InterPro" id="IPR036390">
    <property type="entry name" value="WH_DNA-bd_sf"/>
</dbReference>
<evidence type="ECO:0000313" key="7">
    <source>
        <dbReference type="RefSeq" id="XP_013781676.2"/>
    </source>
</evidence>
<dbReference type="InterPro" id="IPR036388">
    <property type="entry name" value="WH-like_DNA-bd_sf"/>
</dbReference>
<evidence type="ECO:0000256" key="3">
    <source>
        <dbReference type="PROSITE-ProRule" id="PRU00089"/>
    </source>
</evidence>
<evidence type="ECO:0000256" key="1">
    <source>
        <dbReference type="ARBA" id="ARBA00023125"/>
    </source>
</evidence>
<name>A0ABM1BGR7_LIMPO</name>
<dbReference type="PROSITE" id="PS00658">
    <property type="entry name" value="FORK_HEAD_2"/>
    <property type="match status" value="1"/>
</dbReference>
<feature type="DNA-binding region" description="Fork-head" evidence="3">
    <location>
        <begin position="47"/>
        <end position="141"/>
    </location>
</feature>
<dbReference type="SMART" id="SM00339">
    <property type="entry name" value="FH"/>
    <property type="match status" value="1"/>
</dbReference>
<dbReference type="GeneID" id="106465974"/>
<reference evidence="7" key="1">
    <citation type="submission" date="2025-08" db="UniProtKB">
        <authorList>
            <consortium name="RefSeq"/>
        </authorList>
    </citation>
    <scope>IDENTIFICATION</scope>
    <source>
        <tissue evidence="7">Muscle</tissue>
    </source>
</reference>
<dbReference type="InterPro" id="IPR030456">
    <property type="entry name" value="TF_fork_head_CS_2"/>
</dbReference>
<sequence>MMSGFTSENLPAQDHYSAAMMRASPYVATYSPSVAQAAQPAPKDMVKPPYSYIALIAMAIQNAPEKKVTLNGIYQYIMERFPFYRENKQGWQNSIRHNLSLNECFLKVPRDDKKPGKGSYWALDPDSLNMFDNGSYLRRRKRFKKKDTDREKKPTYITQKDGQKREEIKTKERDIDRSNALENRLLDVENKIIDENNVTVQVKTPCTKDKAKCSSPKETAPVLNEKNHVIPTLHNSPPPITSVMPTSPLTTIQPKMELVDSYNFPACMQQRISKHKLDGKCESSALTNGVRAPSSLLDAVGNETLAPSSAVSFPLNSMVNPGEICHTLSNSSPEEASHERLNYCTDTNVFCASGGVNARSSLYPDVLSCNSSHHVVNYQCSTPPGFYSSDCSVRPVGVCPIVEPLPSGGSHAGSVNSTCPPAFSDLTKNSSTLAAQAFRTGLRTCTSPSTWYPYSTTSHFVSGNCSFNTDSLSMVNGFQSVRDIFENQRLISSPASVNSSCQVGFNATPYQQRSVPSPFYDCNRF</sequence>
<dbReference type="CDD" id="cd20027">
    <property type="entry name" value="FH_FOXL1"/>
    <property type="match status" value="1"/>
</dbReference>
<dbReference type="Proteomes" id="UP000694941">
    <property type="component" value="Unplaced"/>
</dbReference>
<evidence type="ECO:0000313" key="6">
    <source>
        <dbReference type="Proteomes" id="UP000694941"/>
    </source>
</evidence>
<comment type="subcellular location">
    <subcellularLocation>
        <location evidence="3">Nucleus</location>
    </subcellularLocation>
</comment>
<dbReference type="PROSITE" id="PS50039">
    <property type="entry name" value="FORK_HEAD_3"/>
    <property type="match status" value="1"/>
</dbReference>
<gene>
    <name evidence="7" type="primary">LOC106465974</name>
</gene>
<feature type="region of interest" description="Disordered" evidence="4">
    <location>
        <begin position="141"/>
        <end position="167"/>
    </location>
</feature>
<evidence type="ECO:0000256" key="2">
    <source>
        <dbReference type="ARBA" id="ARBA00023242"/>
    </source>
</evidence>
<dbReference type="Gene3D" id="1.10.10.10">
    <property type="entry name" value="Winged helix-like DNA-binding domain superfamily/Winged helix DNA-binding domain"/>
    <property type="match status" value="1"/>
</dbReference>
<dbReference type="InterPro" id="IPR047514">
    <property type="entry name" value="FH_FOXL1"/>
</dbReference>
<dbReference type="PANTHER" id="PTHR11829:SF388">
    <property type="entry name" value="FORK HEAD DOMAIN-CONTAINING PROTEIN L1-RELATED"/>
    <property type="match status" value="1"/>
</dbReference>
<dbReference type="InterPro" id="IPR050211">
    <property type="entry name" value="FOX_domain-containing"/>
</dbReference>
<dbReference type="PROSITE" id="PS00657">
    <property type="entry name" value="FORK_HEAD_1"/>
    <property type="match status" value="1"/>
</dbReference>
<evidence type="ECO:0000259" key="5">
    <source>
        <dbReference type="PROSITE" id="PS50039"/>
    </source>
</evidence>
<dbReference type="PANTHER" id="PTHR11829">
    <property type="entry name" value="FORKHEAD BOX PROTEIN"/>
    <property type="match status" value="1"/>
</dbReference>
<dbReference type="PRINTS" id="PR00053">
    <property type="entry name" value="FORKHEAD"/>
</dbReference>
<dbReference type="Pfam" id="PF00250">
    <property type="entry name" value="Forkhead"/>
    <property type="match status" value="1"/>
</dbReference>
<keyword evidence="6" id="KW-1185">Reference proteome</keyword>
<evidence type="ECO:0000256" key="4">
    <source>
        <dbReference type="SAM" id="MobiDB-lite"/>
    </source>
</evidence>
<organism evidence="6 7">
    <name type="scientific">Limulus polyphemus</name>
    <name type="common">Atlantic horseshoe crab</name>
    <dbReference type="NCBI Taxonomy" id="6850"/>
    <lineage>
        <taxon>Eukaryota</taxon>
        <taxon>Metazoa</taxon>
        <taxon>Ecdysozoa</taxon>
        <taxon>Arthropoda</taxon>
        <taxon>Chelicerata</taxon>
        <taxon>Merostomata</taxon>
        <taxon>Xiphosura</taxon>
        <taxon>Limulidae</taxon>
        <taxon>Limulus</taxon>
    </lineage>
</organism>
<accession>A0ABM1BGR7</accession>